<dbReference type="InterPro" id="IPR043149">
    <property type="entry name" value="TagF_N"/>
</dbReference>
<evidence type="ECO:0000256" key="1">
    <source>
        <dbReference type="ARBA" id="ARBA00004202"/>
    </source>
</evidence>
<gene>
    <name evidence="7" type="ORF">I3V53_04950</name>
</gene>
<evidence type="ECO:0000313" key="7">
    <source>
        <dbReference type="EMBL" id="MBF9303434.1"/>
    </source>
</evidence>
<accession>A0A8I0W678</accession>
<dbReference type="GO" id="GO:0019350">
    <property type="term" value="P:teichoic acid biosynthetic process"/>
    <property type="evidence" value="ECO:0007669"/>
    <property type="project" value="UniProtKB-KW"/>
</dbReference>
<dbReference type="Gene3D" id="3.40.50.11820">
    <property type="match status" value="1"/>
</dbReference>
<dbReference type="Gene3D" id="3.40.50.1000">
    <property type="entry name" value="HAD superfamily/HAD-like"/>
    <property type="match status" value="1"/>
</dbReference>
<evidence type="ECO:0000313" key="8">
    <source>
        <dbReference type="Proteomes" id="UP000622362"/>
    </source>
</evidence>
<reference evidence="7" key="1">
    <citation type="submission" date="2020-11" db="EMBL/GenBank/DDBJ databases">
        <title>Molecular epidemiology and genomic profiles of multidrug-resistant bacteria collected from clinical sources in South Africa.</title>
        <authorList>
            <person name="Asante J."/>
            <person name="Amoako D.G."/>
        </authorList>
    </citation>
    <scope>NUCLEOTIDE SEQUENCE</scope>
    <source>
        <strain evidence="7">C68</strain>
    </source>
</reference>
<proteinExistence type="inferred from homology"/>
<comment type="subcellular location">
    <subcellularLocation>
        <location evidence="1">Cell membrane</location>
        <topology evidence="1">Peripheral membrane protein</topology>
    </subcellularLocation>
</comment>
<dbReference type="PANTHER" id="PTHR37316:SF3">
    <property type="entry name" value="TEICHOIC ACID GLYCEROL-PHOSPHATE TRANSFERASE"/>
    <property type="match status" value="1"/>
</dbReference>
<dbReference type="EMBL" id="JADPYN010000006">
    <property type="protein sequence ID" value="MBF9303434.1"/>
    <property type="molecule type" value="Genomic_DNA"/>
</dbReference>
<dbReference type="InterPro" id="IPR051612">
    <property type="entry name" value="Teichoic_Acid_Biosynth"/>
</dbReference>
<evidence type="ECO:0000256" key="3">
    <source>
        <dbReference type="ARBA" id="ARBA00022475"/>
    </source>
</evidence>
<evidence type="ECO:0000256" key="2">
    <source>
        <dbReference type="ARBA" id="ARBA00010488"/>
    </source>
</evidence>
<evidence type="ECO:0000256" key="5">
    <source>
        <dbReference type="ARBA" id="ARBA00022944"/>
    </source>
</evidence>
<dbReference type="AlphaFoldDB" id="A0A8I0W678"/>
<dbReference type="Pfam" id="PF04464">
    <property type="entry name" value="Glyphos_transf"/>
    <property type="match status" value="1"/>
</dbReference>
<keyword evidence="4 7" id="KW-0808">Transferase</keyword>
<dbReference type="PANTHER" id="PTHR37316">
    <property type="entry name" value="TEICHOIC ACID GLYCEROL-PHOSPHATE PRIMASE"/>
    <property type="match status" value="1"/>
</dbReference>
<dbReference type="Gene3D" id="3.40.50.12580">
    <property type="match status" value="1"/>
</dbReference>
<dbReference type="InterPro" id="IPR007554">
    <property type="entry name" value="Glycerophosphate_synth"/>
</dbReference>
<dbReference type="SUPFAM" id="SSF53756">
    <property type="entry name" value="UDP-Glycosyltransferase/glycogen phosphorylase"/>
    <property type="match status" value="1"/>
</dbReference>
<evidence type="ECO:0000256" key="4">
    <source>
        <dbReference type="ARBA" id="ARBA00022679"/>
    </source>
</evidence>
<dbReference type="InterPro" id="IPR043148">
    <property type="entry name" value="TagF_C"/>
</dbReference>
<keyword evidence="3" id="KW-1003">Cell membrane</keyword>
<dbReference type="GO" id="GO:0047355">
    <property type="term" value="F:CDP-glycerol glycerophosphotransferase activity"/>
    <property type="evidence" value="ECO:0007669"/>
    <property type="project" value="InterPro"/>
</dbReference>
<dbReference type="InterPro" id="IPR023214">
    <property type="entry name" value="HAD_sf"/>
</dbReference>
<name>A0A8I0W678_STAEP</name>
<comment type="similarity">
    <text evidence="2">Belongs to the CDP-glycerol glycerophosphotransferase family.</text>
</comment>
<protein>
    <submittedName>
        <fullName evidence="7">CDP-glycerol glycerophosphotransferase family protein</fullName>
    </submittedName>
</protein>
<evidence type="ECO:0000256" key="6">
    <source>
        <dbReference type="ARBA" id="ARBA00023136"/>
    </source>
</evidence>
<sequence>MRNKKIWIFNATNDFVGNPKWLFIYVNKYRKDIDAYWMCDNVHVVNYVKSLGFNAELFHSKKAEKIKSVAGVFVVHQVKEHIPVKFENEVVILNLWHGVGIKPIERFVDSPGIRYRTYKKYIKYNEMYHNNQLFLVTSPLMEQHFTKMLNLDEDQIIRAGYPANMFNKAEFRSFDHSIKRHKGLNDETKVVLYAPTFRDYKMNNFFAEAIPDMAKLLKILKKNNILLIIKLHYLVKNDVNFTTAKKMYENHPNILFWDNKKDIYEIFDQIDLGILDYSSIYYDMLTSGVKKFIRYIYDYDKYMENRTLVYDYKEKTSGVIVSSFDELLKALDQIDAIEINEKKSKEIINEFWQYDQDDKNGFEKIIDTTLKFSIKKKQLPKLYSFDIFDTLIQRKTLRPDGIFYYVKDKLLRMSTDIPIYVIQNYPRIRIQAENYVRDYYKKSEFIRDEKRIEIRFIDIINRIKNIHELTDDQAQLLYNLEIEAEIANVEEKKDKIKVLHNLLDSYQDVILISDMYLPKEVILEMLYQVDPRLTELPLYLSSDIGNQKSTSTLYLDVFEDLKYNYSEWIHYGDNKHADFNVPKKLNIKPIHHTITKFNGYENKILNRNKNYDTFLLTTQIARFRENDKSRLNYYVYSYISSYFIPYVSWSIKKAIKENIKTLYFISRDGELLKKIADEIISVKGYNIKTKYIYGSRKAWRIPSFINEVDKEFFSPFGNFTGLTNFDSTLRALHISEQEFDEIFPQLKHIKGCSEFTKSTKELIRVSAQNNNKYKKLLLKKAHEERKIVNDYLIQEIDFNEKFAFVEYWGRGYTQDCLDRLLNNISNQTINTIFFYARSIYPTVGTSIRYNYTSKMTSLIFIESIFANMPYQSIPGYRRNNNVVEPVINFKNYNKQLYDAMDKILPLFIQEFFNNKYIDEDEVERNFYDFGVEYFKNNPEDDFIVEFFAPLKDSVILYEPEIEYAPAISYKMASQKLLGKKVPLKTKNKRMSLKRSPLGVQKAYQFHIKYLKNRKSKIIRQFLNNRVIKAIMKLKTILK</sequence>
<keyword evidence="5" id="KW-0777">Teichoic acid biosynthesis</keyword>
<comment type="caution">
    <text evidence="7">The sequence shown here is derived from an EMBL/GenBank/DDBJ whole genome shotgun (WGS) entry which is preliminary data.</text>
</comment>
<dbReference type="Proteomes" id="UP000622362">
    <property type="component" value="Unassembled WGS sequence"/>
</dbReference>
<dbReference type="Gene3D" id="1.10.150.400">
    <property type="match status" value="1"/>
</dbReference>
<dbReference type="GO" id="GO:0005886">
    <property type="term" value="C:plasma membrane"/>
    <property type="evidence" value="ECO:0007669"/>
    <property type="project" value="UniProtKB-SubCell"/>
</dbReference>
<organism evidence="7 8">
    <name type="scientific">Staphylococcus epidermidis</name>
    <dbReference type="NCBI Taxonomy" id="1282"/>
    <lineage>
        <taxon>Bacteria</taxon>
        <taxon>Bacillati</taxon>
        <taxon>Bacillota</taxon>
        <taxon>Bacilli</taxon>
        <taxon>Bacillales</taxon>
        <taxon>Staphylococcaceae</taxon>
        <taxon>Staphylococcus</taxon>
    </lineage>
</organism>
<dbReference type="RefSeq" id="WP_024051363.1">
    <property type="nucleotide sequence ID" value="NZ_CAXOHX010000005.1"/>
</dbReference>
<keyword evidence="6" id="KW-0472">Membrane</keyword>